<gene>
    <name evidence="2" type="ORF">VOLCADRAFT_91924</name>
</gene>
<keyword evidence="3" id="KW-1185">Reference proteome</keyword>
<evidence type="ECO:0000256" key="1">
    <source>
        <dbReference type="SAM" id="MobiDB-lite"/>
    </source>
</evidence>
<dbReference type="RefSeq" id="XP_002951347.1">
    <property type="nucleotide sequence ID" value="XM_002951301.1"/>
</dbReference>
<feature type="region of interest" description="Disordered" evidence="1">
    <location>
        <begin position="545"/>
        <end position="577"/>
    </location>
</feature>
<sequence length="577" mass="59835">MYVEWGIRVGRWFGEPHGQVVIHCGLPRTVVVIITAAGYQVSIPYLVAAGYPNVVSAALNWCVPLVLDGVADLSELLAEMRLLSYNPSTALIMAEEIFAPQQPSVTGGCAGGGLEIGKSGDAVSSGGGGGGGGPSGGGGSLPEGETVSAESGDRGDLPLEHGSNTALAFKHLVNALRAAVEPYPQPPNGQPPPLNGQGQLPLPELIPWSKLCTTQREQFVDELLTLADLLMIAHAVLLTLRTALSYAVDRGGVALAAAAGALRREVAEVQTMRVAASRMLVERMEMQERSAEPLYPNYLYNCRNRHHNHQHNRQSLNKQQHPDTQVSTAATAAAAAPAIANGQGAAAAAANGNTENSYGNGSGGGDGSGGGGASSECEELDEQMEEVVSWRHVNGLYEHSKTVLQCAADAAAAMLDPQARAEDAARCDALVTALFNDLQMLDGLVALAAMPPYHRLPLAQWDPIAAAAASFIRGLAEECLQYLNRIAPPLPQPLPLSPVTSSPWFCHGAGAVEAVEAMVVGPSSAAATSVAGLAGSAARVVGGWSGTAGSGREGMNVEVYKEEEEEGEEAGGLDDPS</sequence>
<feature type="region of interest" description="Disordered" evidence="1">
    <location>
        <begin position="308"/>
        <end position="331"/>
    </location>
</feature>
<dbReference type="KEGG" id="vcn:VOLCADRAFT_91924"/>
<dbReference type="EMBL" id="GL378344">
    <property type="protein sequence ID" value="EFJ47523.1"/>
    <property type="molecule type" value="Genomic_DNA"/>
</dbReference>
<evidence type="ECO:0000313" key="3">
    <source>
        <dbReference type="Proteomes" id="UP000001058"/>
    </source>
</evidence>
<organism evidence="3">
    <name type="scientific">Volvox carteri f. nagariensis</name>
    <dbReference type="NCBI Taxonomy" id="3068"/>
    <lineage>
        <taxon>Eukaryota</taxon>
        <taxon>Viridiplantae</taxon>
        <taxon>Chlorophyta</taxon>
        <taxon>core chlorophytes</taxon>
        <taxon>Chlorophyceae</taxon>
        <taxon>CS clade</taxon>
        <taxon>Chlamydomonadales</taxon>
        <taxon>Volvocaceae</taxon>
        <taxon>Volvox</taxon>
    </lineage>
</organism>
<dbReference type="InParanoid" id="D8TYB3"/>
<evidence type="ECO:0000313" key="2">
    <source>
        <dbReference type="EMBL" id="EFJ47523.1"/>
    </source>
</evidence>
<dbReference type="GeneID" id="9615507"/>
<feature type="compositionally biased region" description="Gly residues" evidence="1">
    <location>
        <begin position="360"/>
        <end position="373"/>
    </location>
</feature>
<dbReference type="AlphaFoldDB" id="D8TYB3"/>
<proteinExistence type="predicted"/>
<feature type="compositionally biased region" description="Gly residues" evidence="1">
    <location>
        <begin position="125"/>
        <end position="141"/>
    </location>
</feature>
<feature type="compositionally biased region" description="Acidic residues" evidence="1">
    <location>
        <begin position="561"/>
        <end position="577"/>
    </location>
</feature>
<reference evidence="2 3" key="1">
    <citation type="journal article" date="2010" name="Science">
        <title>Genomic analysis of organismal complexity in the multicellular green alga Volvox carteri.</title>
        <authorList>
            <person name="Prochnik S.E."/>
            <person name="Umen J."/>
            <person name="Nedelcu A.M."/>
            <person name="Hallmann A."/>
            <person name="Miller S.M."/>
            <person name="Nishii I."/>
            <person name="Ferris P."/>
            <person name="Kuo A."/>
            <person name="Mitros T."/>
            <person name="Fritz-Laylin L.K."/>
            <person name="Hellsten U."/>
            <person name="Chapman J."/>
            <person name="Simakov O."/>
            <person name="Rensing S.A."/>
            <person name="Terry A."/>
            <person name="Pangilinan J."/>
            <person name="Kapitonov V."/>
            <person name="Jurka J."/>
            <person name="Salamov A."/>
            <person name="Shapiro H."/>
            <person name="Schmutz J."/>
            <person name="Grimwood J."/>
            <person name="Lindquist E."/>
            <person name="Lucas S."/>
            <person name="Grigoriev I.V."/>
            <person name="Schmitt R."/>
            <person name="Kirk D."/>
            <person name="Rokhsar D.S."/>
        </authorList>
    </citation>
    <scope>NUCLEOTIDE SEQUENCE [LARGE SCALE GENOMIC DNA]</scope>
    <source>
        <strain evidence="3">f. Nagariensis / Eve</strain>
    </source>
</reference>
<protein>
    <submittedName>
        <fullName evidence="2">Uncharacterized protein</fullName>
    </submittedName>
</protein>
<dbReference type="Proteomes" id="UP000001058">
    <property type="component" value="Unassembled WGS sequence"/>
</dbReference>
<name>D8TYB3_VOLCA</name>
<feature type="region of interest" description="Disordered" evidence="1">
    <location>
        <begin position="120"/>
        <end position="160"/>
    </location>
</feature>
<feature type="compositionally biased region" description="Polar residues" evidence="1">
    <location>
        <begin position="315"/>
        <end position="327"/>
    </location>
</feature>
<accession>D8TYB3</accession>
<dbReference type="OrthoDB" id="549023at2759"/>
<feature type="region of interest" description="Disordered" evidence="1">
    <location>
        <begin position="357"/>
        <end position="379"/>
    </location>
</feature>